<evidence type="ECO:0000313" key="5">
    <source>
        <dbReference type="Proteomes" id="UP000020529"/>
    </source>
</evidence>
<organism evidence="4 5">
    <name type="scientific">Bacteroides fragilis str. 3988T(B)14</name>
    <dbReference type="NCBI Taxonomy" id="1339315"/>
    <lineage>
        <taxon>Bacteria</taxon>
        <taxon>Pseudomonadati</taxon>
        <taxon>Bacteroidota</taxon>
        <taxon>Bacteroidia</taxon>
        <taxon>Bacteroidales</taxon>
        <taxon>Bacteroidaceae</taxon>
        <taxon>Bacteroides</taxon>
    </lineage>
</organism>
<evidence type="ECO:0000313" key="4">
    <source>
        <dbReference type="EMBL" id="EXY75204.1"/>
    </source>
</evidence>
<keyword evidence="2" id="KW-0012">Acyltransferase</keyword>
<comment type="caution">
    <text evidence="4">The sequence shown here is derived from an EMBL/GenBank/DDBJ whole genome shotgun (WGS) entry which is preliminary data.</text>
</comment>
<dbReference type="EMBL" id="JGCY01000246">
    <property type="protein sequence ID" value="EXY75204.1"/>
    <property type="molecule type" value="Genomic_DNA"/>
</dbReference>
<dbReference type="PROSITE" id="PS51186">
    <property type="entry name" value="GNAT"/>
    <property type="match status" value="2"/>
</dbReference>
<evidence type="ECO:0000259" key="3">
    <source>
        <dbReference type="PROSITE" id="PS51186"/>
    </source>
</evidence>
<dbReference type="PATRIC" id="fig|1339315.3.peg.1823"/>
<name>A0A015SSR0_BACFG</name>
<reference evidence="4 5" key="1">
    <citation type="submission" date="2014-02" db="EMBL/GenBank/DDBJ databases">
        <authorList>
            <person name="Sears C."/>
            <person name="Carroll K."/>
            <person name="Sack B.R."/>
            <person name="Qadri F."/>
            <person name="Myers L.L."/>
            <person name="Chung G.-T."/>
            <person name="Escheverria P."/>
            <person name="Fraser C.M."/>
            <person name="Sadzewicz L."/>
            <person name="Shefchek K.A."/>
            <person name="Tallon L."/>
            <person name="Das S.P."/>
            <person name="Daugherty S."/>
            <person name="Mongodin E.F."/>
        </authorList>
    </citation>
    <scope>NUCLEOTIDE SEQUENCE [LARGE SCALE GENOMIC DNA]</scope>
    <source>
        <strain evidence="5">3988T(B)14</strain>
    </source>
</reference>
<proteinExistence type="predicted"/>
<dbReference type="SUPFAM" id="SSF55729">
    <property type="entry name" value="Acyl-CoA N-acyltransferases (Nat)"/>
    <property type="match status" value="2"/>
</dbReference>
<sequence>MIEQPSPKVYDELLSIWEEAVRSTHHFLTEADIQFYKPLIRHEYLAAVRLYIIREDSGTIAAFMGLSNDCIEMLFVRPNAHGHGYGSRLVEFAIRKKRIYKVDVNEQNAAALGFYLHMGFETTGRDALDATGKPFPILHLQIPPIRLRKGTLEDIDLLRALFTQSVQNTCSADYNRLQIQAWTGRGTLQRWHELFQSDLYFLLAEDSRKSQVAGFTSVNSKGYLHSMFVHPDYQRQGIASRLLLKAEEYVRIRQGVSVYSEVSITARPFFEKHGYSIEKEQTVSVGDIEMTNFLMYKRI</sequence>
<feature type="domain" description="N-acetyltransferase" evidence="3">
    <location>
        <begin position="1"/>
        <end position="143"/>
    </location>
</feature>
<feature type="domain" description="N-acetyltransferase" evidence="3">
    <location>
        <begin position="145"/>
        <end position="299"/>
    </location>
</feature>
<dbReference type="RefSeq" id="WP_022348101.1">
    <property type="nucleotide sequence ID" value="NZ_JGCY01000246.1"/>
</dbReference>
<dbReference type="PANTHER" id="PTHR43800">
    <property type="entry name" value="PEPTIDYL-LYSINE N-ACETYLTRANSFERASE YJAB"/>
    <property type="match status" value="1"/>
</dbReference>
<dbReference type="Pfam" id="PF13508">
    <property type="entry name" value="Acetyltransf_7"/>
    <property type="match status" value="1"/>
</dbReference>
<evidence type="ECO:0000256" key="2">
    <source>
        <dbReference type="ARBA" id="ARBA00023315"/>
    </source>
</evidence>
<evidence type="ECO:0000256" key="1">
    <source>
        <dbReference type="ARBA" id="ARBA00022679"/>
    </source>
</evidence>
<dbReference type="PANTHER" id="PTHR43800:SF1">
    <property type="entry name" value="PEPTIDYL-LYSINE N-ACETYLTRANSFERASE YJAB"/>
    <property type="match status" value="1"/>
</dbReference>
<dbReference type="AlphaFoldDB" id="A0A015SSR0"/>
<dbReference type="Proteomes" id="UP000020529">
    <property type="component" value="Unassembled WGS sequence"/>
</dbReference>
<dbReference type="InterPro" id="IPR016181">
    <property type="entry name" value="Acyl_CoA_acyltransferase"/>
</dbReference>
<dbReference type="GO" id="GO:0016747">
    <property type="term" value="F:acyltransferase activity, transferring groups other than amino-acyl groups"/>
    <property type="evidence" value="ECO:0007669"/>
    <property type="project" value="InterPro"/>
</dbReference>
<dbReference type="CDD" id="cd04301">
    <property type="entry name" value="NAT_SF"/>
    <property type="match status" value="2"/>
</dbReference>
<dbReference type="Gene3D" id="3.40.630.30">
    <property type="match status" value="2"/>
</dbReference>
<gene>
    <name evidence="4" type="ORF">M124_1026</name>
</gene>
<dbReference type="InterPro" id="IPR000182">
    <property type="entry name" value="GNAT_dom"/>
</dbReference>
<dbReference type="Pfam" id="PF13673">
    <property type="entry name" value="Acetyltransf_10"/>
    <property type="match status" value="1"/>
</dbReference>
<protein>
    <submittedName>
        <fullName evidence="4">Acetyltransferase family protein</fullName>
    </submittedName>
</protein>
<accession>A0A015SSR0</accession>
<keyword evidence="1 4" id="KW-0808">Transferase</keyword>